<dbReference type="AlphaFoldDB" id="A0A6A5ZRN2"/>
<accession>A0A6A5ZRN2</accession>
<feature type="compositionally biased region" description="Low complexity" evidence="1">
    <location>
        <begin position="65"/>
        <end position="75"/>
    </location>
</feature>
<dbReference type="OrthoDB" id="3792384at2759"/>
<proteinExistence type="predicted"/>
<sequence>MSTPHSASEGQPPPFNGQQTIYHIPPPDEPPPSYADATHSSSSPLLVGPPPNYGTYRAYTEPDESSVSSSDIESTSRSLPEWVGQALVVLSFLFIIYCFWKLVNDTDGFPG</sequence>
<evidence type="ECO:0000313" key="3">
    <source>
        <dbReference type="EMBL" id="KAF2122139.1"/>
    </source>
</evidence>
<evidence type="ECO:0000256" key="2">
    <source>
        <dbReference type="SAM" id="Phobius"/>
    </source>
</evidence>
<keyword evidence="2" id="KW-0812">Transmembrane</keyword>
<keyword evidence="2" id="KW-1133">Transmembrane helix</keyword>
<evidence type="ECO:0000313" key="4">
    <source>
        <dbReference type="Proteomes" id="UP000799770"/>
    </source>
</evidence>
<organism evidence="3 4">
    <name type="scientific">Lophiotrema nucula</name>
    <dbReference type="NCBI Taxonomy" id="690887"/>
    <lineage>
        <taxon>Eukaryota</taxon>
        <taxon>Fungi</taxon>
        <taxon>Dikarya</taxon>
        <taxon>Ascomycota</taxon>
        <taxon>Pezizomycotina</taxon>
        <taxon>Dothideomycetes</taxon>
        <taxon>Pleosporomycetidae</taxon>
        <taxon>Pleosporales</taxon>
        <taxon>Lophiotremataceae</taxon>
        <taxon>Lophiotrema</taxon>
    </lineage>
</organism>
<keyword evidence="2" id="KW-0472">Membrane</keyword>
<dbReference type="Proteomes" id="UP000799770">
    <property type="component" value="Unassembled WGS sequence"/>
</dbReference>
<dbReference type="EMBL" id="ML977311">
    <property type="protein sequence ID" value="KAF2122139.1"/>
    <property type="molecule type" value="Genomic_DNA"/>
</dbReference>
<keyword evidence="4" id="KW-1185">Reference proteome</keyword>
<feature type="transmembrane region" description="Helical" evidence="2">
    <location>
        <begin position="82"/>
        <end position="103"/>
    </location>
</feature>
<reference evidence="3" key="1">
    <citation type="journal article" date="2020" name="Stud. Mycol.">
        <title>101 Dothideomycetes genomes: a test case for predicting lifestyles and emergence of pathogens.</title>
        <authorList>
            <person name="Haridas S."/>
            <person name="Albert R."/>
            <person name="Binder M."/>
            <person name="Bloem J."/>
            <person name="Labutti K."/>
            <person name="Salamov A."/>
            <person name="Andreopoulos B."/>
            <person name="Baker S."/>
            <person name="Barry K."/>
            <person name="Bills G."/>
            <person name="Bluhm B."/>
            <person name="Cannon C."/>
            <person name="Castanera R."/>
            <person name="Culley D."/>
            <person name="Daum C."/>
            <person name="Ezra D."/>
            <person name="Gonzalez J."/>
            <person name="Henrissat B."/>
            <person name="Kuo A."/>
            <person name="Liang C."/>
            <person name="Lipzen A."/>
            <person name="Lutzoni F."/>
            <person name="Magnuson J."/>
            <person name="Mondo S."/>
            <person name="Nolan M."/>
            <person name="Ohm R."/>
            <person name="Pangilinan J."/>
            <person name="Park H.-J."/>
            <person name="Ramirez L."/>
            <person name="Alfaro M."/>
            <person name="Sun H."/>
            <person name="Tritt A."/>
            <person name="Yoshinaga Y."/>
            <person name="Zwiers L.-H."/>
            <person name="Turgeon B."/>
            <person name="Goodwin S."/>
            <person name="Spatafora J."/>
            <person name="Crous P."/>
            <person name="Grigoriev I."/>
        </authorList>
    </citation>
    <scope>NUCLEOTIDE SEQUENCE</scope>
    <source>
        <strain evidence="3">CBS 627.86</strain>
    </source>
</reference>
<name>A0A6A5ZRN2_9PLEO</name>
<gene>
    <name evidence="3" type="ORF">BDV96DRAFT_640202</name>
</gene>
<feature type="region of interest" description="Disordered" evidence="1">
    <location>
        <begin position="1"/>
        <end position="75"/>
    </location>
</feature>
<feature type="compositionally biased region" description="Pro residues" evidence="1">
    <location>
        <begin position="24"/>
        <end position="33"/>
    </location>
</feature>
<protein>
    <submittedName>
        <fullName evidence="3">Uncharacterized protein</fullName>
    </submittedName>
</protein>
<evidence type="ECO:0000256" key="1">
    <source>
        <dbReference type="SAM" id="MobiDB-lite"/>
    </source>
</evidence>